<dbReference type="NCBIfam" id="TIGR02167">
    <property type="entry name" value="Liste_lipo_26"/>
    <property type="match status" value="6"/>
</dbReference>
<keyword evidence="1" id="KW-0732">Signal</keyword>
<dbReference type="Pfam" id="PF03382">
    <property type="entry name" value="DUF285"/>
    <property type="match status" value="5"/>
</dbReference>
<evidence type="ECO:0000256" key="1">
    <source>
        <dbReference type="ARBA" id="ARBA00022729"/>
    </source>
</evidence>
<feature type="domain" description="Secretion system C-terminal sorting" evidence="3">
    <location>
        <begin position="1550"/>
        <end position="1626"/>
    </location>
</feature>
<evidence type="ECO:0000259" key="2">
    <source>
        <dbReference type="Pfam" id="PF13205"/>
    </source>
</evidence>
<dbReference type="InterPro" id="IPR011889">
    <property type="entry name" value="Liste_lipo_26"/>
</dbReference>
<evidence type="ECO:0000313" key="4">
    <source>
        <dbReference type="EMBL" id="WNB18553.1"/>
    </source>
</evidence>
<proteinExistence type="predicted"/>
<dbReference type="Pfam" id="PF13205">
    <property type="entry name" value="Big_5"/>
    <property type="match status" value="1"/>
</dbReference>
<name>A0AA51ZXI5_9BACT</name>
<organism evidence="4">
    <name type="scientific">Marivirga arenosa</name>
    <dbReference type="NCBI Taxonomy" id="3059076"/>
    <lineage>
        <taxon>Bacteria</taxon>
        <taxon>Pseudomonadati</taxon>
        <taxon>Bacteroidota</taxon>
        <taxon>Cytophagia</taxon>
        <taxon>Cytophagales</taxon>
        <taxon>Marivirgaceae</taxon>
        <taxon>Marivirga</taxon>
    </lineage>
</organism>
<sequence length="1628" mass="183003">MYILTPPTSFSKVSKILLSLFTLLIFQSSFLIAQDRPFITVWKTDNPGTSEDNQITIPGTGTDYLIEWEEVGNEANNNGSEIATDVHTITFPSAGTYRVKISGDFNSIRIYSQGDEDKILNIEQWGDIVWNNLDYAFYDCYNLECSATDIPNLTQTTSLNSTFRKARKFNGLIGNWDVSNIDDFYAMFSDASSFNQDLSDWELTNAIDLSFMFQHASSFNQDLSNWDVTNVEKFTNIFAISAYNHPLDKWRINSAKSLGNFFPYSYSRQNYTITLDSWAEQIDIPSDLQLRAYSLEYCISPGREFLVNQKNWTILEDKYFCGEPFTAVFNTENTGVSADNQLQLPTAGGPFILEWEDVNDPTSKGIDTTSNAVLLDLPHPGTFRIKITGDLSELKFADGGDKLKLIDLESWGDIFWQNLDSAFMGCANMVYTATDYPNLDYVNSLNYTFAGAAEFNANLRGWNIRTINNMIGMLDGTAVSEYNYEKTLEWWFNIYLVQDNVTLGAAGLNYCVSIERDSLINKKNWKFIGDNESCGRPFITTWDTRNSISNADTLLILPISNNIDENYSVHWEQIDNDLNSGDTIFMFNDPILIFDTPGIYRVSIRGEADVIRFGLNGSDERNKLISIDQWGDIKWEDLFQAFKDCDSLRYNATDIPDLSQITSLYGMFDDTYLFNGDIGNWDVSTVKDFQNMFRNANSFNQNLNNWDVSNAIRMRSMFEGAVKFNGDISDWNVAQVVDFEAFCLEAKAFDQSLNNWNISSASEMFGMLSYTGLSNENYDSTLAGWAALETAPDSIILGAQNLGFCNDSARNFLKESKAWGFSGDAYLCSEPFITIWNTNNPGSLDDNQIAIPATGGYYSVQWEEVGESTNNGLINTNGSTTITFPHPGIYQLSIRGDLEGLNFRNSDTWLTNSNKIIEIKQWGEIQWESLEAAFYKCDSLTYSATDAPDLSLINSLAYIFSGTSKFNANLNNWDVSNISDFSNMFYMASGFNYDLSTWDVSNATSMTNMLSGSGLSLQAYDLTLIAWAQLDSLKTGVDLDASGLEYCFGKRARDFLLNQKGWTISGDVENCESAFITTWNSANEGQSEPDQLIVPISGEESLVYWEDMNDNNLYGLEISNGYYHTLNLPNSGEYRIKIMNGVNRINFSDSGDKLKITEIQNWGGIQWTTFNTAFAGCENLTITASDAPDLSQVTDMTRMFYNAKTMNADISHWDVSNVTNMSDLFHGAAYFNPDLSNWDVSNVTKMSRLFASATAINLDLSDWNTSKVTDMEYMFWDADSFQGDISSWDVSNVTNMRGMFYGADSMNSEISTWNVSNVTNMTDMFREATNFNQDISEWNTANVTDISGMFYNATGFDQNLGNWDLSNASSLFEFLTNSGLSPANYDLTLEGWATNGNIPSEIALSAEGLLYCASAGYRKQLIDDYGWNIIGDETCSIAIQETMPAAEATSVEKTTEIYITFDQEIKEIDLSGITLEDINGTEISLTDIYIDSLSLNLVHIGLGSNTYQVTIPEKSIISASGKENETIEWSFTTQRILSTEDQITNSKYSVFPNPFTNQTNLTFNLNKKESVKLRVYDLKGQLVREETFKNLSSGKQSIQFERNDLPSGLYNYQIQSKSGSFGGKMLIK</sequence>
<reference evidence="4" key="1">
    <citation type="submission" date="2023-08" db="EMBL/GenBank/DDBJ databases">
        <title>Comparative genomics and taxonomic characterization of three novel marine species of genus Marivirga.</title>
        <authorList>
            <person name="Muhammad N."/>
            <person name="Kim S.-G."/>
        </authorList>
    </citation>
    <scope>NUCLEOTIDE SEQUENCE</scope>
    <source>
        <strain evidence="4">BKB1-2</strain>
    </source>
</reference>
<dbReference type="InterPro" id="IPR005046">
    <property type="entry name" value="DUF285"/>
</dbReference>
<dbReference type="NCBIfam" id="TIGR04183">
    <property type="entry name" value="Por_Secre_tail"/>
    <property type="match status" value="1"/>
</dbReference>
<dbReference type="InterPro" id="IPR026444">
    <property type="entry name" value="Secre_tail"/>
</dbReference>
<protein>
    <submittedName>
        <fullName evidence="4">BspA family leucine-rich repeat surface protein</fullName>
    </submittedName>
</protein>
<dbReference type="EMBL" id="CP129968">
    <property type="protein sequence ID" value="WNB18553.1"/>
    <property type="molecule type" value="Genomic_DNA"/>
</dbReference>
<dbReference type="RefSeq" id="WP_322348070.1">
    <property type="nucleotide sequence ID" value="NZ_CP129968.2"/>
</dbReference>
<dbReference type="Pfam" id="PF18962">
    <property type="entry name" value="Por_Secre_tail"/>
    <property type="match status" value="1"/>
</dbReference>
<accession>A0AA51ZXI5</accession>
<dbReference type="InterPro" id="IPR032812">
    <property type="entry name" value="SbsA_Ig"/>
</dbReference>
<evidence type="ECO:0000259" key="3">
    <source>
        <dbReference type="Pfam" id="PF18962"/>
    </source>
</evidence>
<dbReference type="Proteomes" id="UP001232019">
    <property type="component" value="Chromosome"/>
</dbReference>
<gene>
    <name evidence="4" type="ORF">QYS47_30580</name>
</gene>
<feature type="domain" description="SbsA Ig-like" evidence="2">
    <location>
        <begin position="1438"/>
        <end position="1533"/>
    </location>
</feature>
<dbReference type="KEGG" id="marp:QYS47_30580"/>
<dbReference type="Gene3D" id="2.60.40.4070">
    <property type="match status" value="1"/>
</dbReference>